<dbReference type="GO" id="GO:0042597">
    <property type="term" value="C:periplasmic space"/>
    <property type="evidence" value="ECO:0007669"/>
    <property type="project" value="UniProtKB-ARBA"/>
</dbReference>
<dbReference type="InterPro" id="IPR039424">
    <property type="entry name" value="SBP_5"/>
</dbReference>
<comment type="caution">
    <text evidence="6">The sequence shown here is derived from an EMBL/GenBank/DDBJ whole genome shotgun (WGS) entry which is preliminary data.</text>
</comment>
<dbReference type="InterPro" id="IPR030678">
    <property type="entry name" value="Peptide/Ni-bd"/>
</dbReference>
<reference evidence="6 7" key="1">
    <citation type="journal article" date="2018" name="Vet. Microbiol.">
        <title>Characterisation of Staphylococcus felis isolated from cats using whole genome sequencing.</title>
        <authorList>
            <person name="Worthing K."/>
            <person name="Pang S."/>
            <person name="Trott D.J."/>
            <person name="Abraham S."/>
            <person name="Coombs G.W."/>
            <person name="Jordan D."/>
            <person name="McIntyre L."/>
            <person name="Davies M.R."/>
            <person name="Norris J."/>
        </authorList>
    </citation>
    <scope>NUCLEOTIDE SEQUENCE [LARGE SCALE GENOMIC DNA]</scope>
    <source>
        <strain evidence="6 7">F9</strain>
    </source>
</reference>
<dbReference type="SUPFAM" id="SSF53850">
    <property type="entry name" value="Periplasmic binding protein-like II"/>
    <property type="match status" value="1"/>
</dbReference>
<dbReference type="GO" id="GO:0043190">
    <property type="term" value="C:ATP-binding cassette (ABC) transporter complex"/>
    <property type="evidence" value="ECO:0007669"/>
    <property type="project" value="InterPro"/>
</dbReference>
<protein>
    <submittedName>
        <fullName evidence="6">ABC transporter substrate-binding protein</fullName>
    </submittedName>
</protein>
<keyword evidence="2" id="KW-0813">Transport</keyword>
<dbReference type="PANTHER" id="PTHR30290:SF9">
    <property type="entry name" value="OLIGOPEPTIDE-BINDING PROTEIN APPA"/>
    <property type="match status" value="1"/>
</dbReference>
<gene>
    <name evidence="6" type="ORF">DOS83_12115</name>
</gene>
<dbReference type="InterPro" id="IPR000914">
    <property type="entry name" value="SBP_5_dom"/>
</dbReference>
<evidence type="ECO:0000259" key="5">
    <source>
        <dbReference type="Pfam" id="PF00496"/>
    </source>
</evidence>
<evidence type="ECO:0000313" key="7">
    <source>
        <dbReference type="Proteomes" id="UP000256562"/>
    </source>
</evidence>
<evidence type="ECO:0000256" key="4">
    <source>
        <dbReference type="SAM" id="SignalP"/>
    </source>
</evidence>
<dbReference type="AlphaFoldDB" id="A0A3E0ILP8"/>
<evidence type="ECO:0000313" key="6">
    <source>
        <dbReference type="EMBL" id="REH90830.1"/>
    </source>
</evidence>
<accession>A0A3E0ILP8</accession>
<evidence type="ECO:0000256" key="2">
    <source>
        <dbReference type="ARBA" id="ARBA00022448"/>
    </source>
</evidence>
<dbReference type="OrthoDB" id="9796817at2"/>
<proteinExistence type="inferred from homology"/>
<dbReference type="Gene3D" id="3.10.105.10">
    <property type="entry name" value="Dipeptide-binding Protein, Domain 3"/>
    <property type="match status" value="1"/>
</dbReference>
<comment type="similarity">
    <text evidence="1">Belongs to the bacterial solute-binding protein 5 family.</text>
</comment>
<dbReference type="PIRSF" id="PIRSF002741">
    <property type="entry name" value="MppA"/>
    <property type="match status" value="1"/>
</dbReference>
<evidence type="ECO:0000256" key="1">
    <source>
        <dbReference type="ARBA" id="ARBA00005695"/>
    </source>
</evidence>
<feature type="domain" description="Solute-binding protein family 5" evidence="5">
    <location>
        <begin position="68"/>
        <end position="411"/>
    </location>
</feature>
<dbReference type="PROSITE" id="PS51257">
    <property type="entry name" value="PROKAR_LIPOPROTEIN"/>
    <property type="match status" value="1"/>
</dbReference>
<dbReference type="InterPro" id="IPR050035">
    <property type="entry name" value="NikA"/>
</dbReference>
<feature type="chain" id="PRO_5039225112" evidence="4">
    <location>
        <begin position="19"/>
        <end position="495"/>
    </location>
</feature>
<dbReference type="Pfam" id="PF00496">
    <property type="entry name" value="SBP_bac_5"/>
    <property type="match status" value="1"/>
</dbReference>
<dbReference type="CDD" id="cd08490">
    <property type="entry name" value="PBP2_NikA_DppA_OppA_like_3"/>
    <property type="match status" value="1"/>
</dbReference>
<feature type="signal peptide" evidence="4">
    <location>
        <begin position="1"/>
        <end position="18"/>
    </location>
</feature>
<dbReference type="Proteomes" id="UP000256562">
    <property type="component" value="Unassembled WGS sequence"/>
</dbReference>
<dbReference type="GO" id="GO:0015833">
    <property type="term" value="P:peptide transport"/>
    <property type="evidence" value="ECO:0007669"/>
    <property type="project" value="TreeGrafter"/>
</dbReference>
<keyword evidence="3 4" id="KW-0732">Signal</keyword>
<dbReference type="PANTHER" id="PTHR30290">
    <property type="entry name" value="PERIPLASMIC BINDING COMPONENT OF ABC TRANSPORTER"/>
    <property type="match status" value="1"/>
</dbReference>
<organism evidence="6 7">
    <name type="scientific">Staphylococcus felis</name>
    <dbReference type="NCBI Taxonomy" id="46127"/>
    <lineage>
        <taxon>Bacteria</taxon>
        <taxon>Bacillati</taxon>
        <taxon>Bacillota</taxon>
        <taxon>Bacilli</taxon>
        <taxon>Bacillales</taxon>
        <taxon>Staphylococcaceae</taxon>
        <taxon>Staphylococcus</taxon>
    </lineage>
</organism>
<dbReference type="EMBL" id="QKXQ01000585">
    <property type="protein sequence ID" value="REH90830.1"/>
    <property type="molecule type" value="Genomic_DNA"/>
</dbReference>
<evidence type="ECO:0000256" key="3">
    <source>
        <dbReference type="ARBA" id="ARBA00022729"/>
    </source>
</evidence>
<dbReference type="GO" id="GO:1904680">
    <property type="term" value="F:peptide transmembrane transporter activity"/>
    <property type="evidence" value="ECO:0007669"/>
    <property type="project" value="TreeGrafter"/>
</dbReference>
<name>A0A3E0ILP8_9STAP</name>
<dbReference type="Gene3D" id="3.40.190.10">
    <property type="entry name" value="Periplasmic binding protein-like II"/>
    <property type="match status" value="1"/>
</dbReference>
<dbReference type="NCBIfam" id="NF045468">
    <property type="entry name" value="Opp5A_nikA"/>
    <property type="match status" value="1"/>
</dbReference>
<sequence length="495" mass="55165">MKLKHALAVVATSSVVLASCGTQSSSNDKVLDIELPLKTTSIAPYETDVPVEAGAMESLFKVTDKGNVEPFLVKSYEQVTPQQLDMTIKDDVTFQNGERLTGEKVKQSLEYALKHSDLVKATLPIQSIQADGQKVTIKTSEPYPELASELASPFAAIFDAKAKGNIDAKPVGTGPYQIKDYKRSQKIELSRFDDYWQGRPKLDGVNVTYQEDGETRVSHLKSGKADLITNVPVTSVDQLKKDAKTEVSSVPGYRTQMIVYNQDSDKMSKDVREALDLIIDRESIAKEISKGHARPATGPFNDTLDFVEHQSVPKQDIAKAKQLIESAGYTKDKPLKIQLATYEGRPELPKIAQVIQSDAKKAHINIEIRNVDDIEGYLADRSQWDATMYSFGTIPRGDAGYFFNQAYHPDGAVNKGDYHNQNVTKMIEQLNKTVDRKERERLSNEIVREAAKDTPNSYITYNDTIDGLNRNVSNFKATPEGIYLIDYKVEIKDAD</sequence>